<dbReference type="PANTHER" id="PTHR10996">
    <property type="entry name" value="2-HYDROXYACID DEHYDROGENASE-RELATED"/>
    <property type="match status" value="1"/>
</dbReference>
<dbReference type="RefSeq" id="WP_052650816.1">
    <property type="nucleotide sequence ID" value="NZ_CCXS01000001.1"/>
</dbReference>
<dbReference type="PANTHER" id="PTHR10996:SF283">
    <property type="entry name" value="GLYOXYLATE_HYDROXYPYRUVATE REDUCTASE B"/>
    <property type="match status" value="1"/>
</dbReference>
<proteinExistence type="inferred from homology"/>
<sequence>MKPKVYIAKPIPLEVEEYIAQYCEYKIWDKKEAIPQDVLYGEIADVDGLMISKWKVSEEFLDHAPKLKIFSNVAAGYENFDYELMKKRNVLGTNTPHVLDDSVADLALGLILMTARKLGRLNQYVKDGSWSRLDDEDFLGQDVHHATLGIIGMGNIGEKIAKRAALGFDMQVLYNNRSRRPEAEEKYGAVYTELDVLLQKADFVLVMLPLSPETEGLIGKREFDLMKPTSFFFNCSRGKIVKEAELIEALQTGSIKGAGLDVYETEPVDKGNPLLKMDNVVTMPHMGSATEATRFKMAMTAAHNLVAGVTGQNPPNLVKELKDMAKQK</sequence>
<evidence type="ECO:0000313" key="12">
    <source>
        <dbReference type="EMBL" id="CEG22086.1"/>
    </source>
</evidence>
<comment type="catalytic activity">
    <reaction evidence="2">
        <text>(R)-glycerate + NAD(+) = 3-hydroxypyruvate + NADH + H(+)</text>
        <dbReference type="Rhea" id="RHEA:17905"/>
        <dbReference type="ChEBI" id="CHEBI:15378"/>
        <dbReference type="ChEBI" id="CHEBI:16659"/>
        <dbReference type="ChEBI" id="CHEBI:17180"/>
        <dbReference type="ChEBI" id="CHEBI:57540"/>
        <dbReference type="ChEBI" id="CHEBI:57945"/>
        <dbReference type="EC" id="1.1.1.81"/>
    </reaction>
</comment>
<keyword evidence="1 9" id="KW-0560">Oxidoreductase</keyword>
<keyword evidence="13" id="KW-1185">Reference proteome</keyword>
<dbReference type="GO" id="GO:0030267">
    <property type="term" value="F:glyoxylate reductase (NADPH) activity"/>
    <property type="evidence" value="ECO:0007669"/>
    <property type="project" value="UniProtKB-EC"/>
</dbReference>
<gene>
    <name evidence="12" type="primary">ghrB_2</name>
    <name evidence="12" type="ORF">BN1080_01006</name>
</gene>
<dbReference type="Pfam" id="PF00389">
    <property type="entry name" value="2-Hacid_dh"/>
    <property type="match status" value="1"/>
</dbReference>
<dbReference type="CDD" id="cd05301">
    <property type="entry name" value="GDH"/>
    <property type="match status" value="1"/>
</dbReference>
<organism evidence="12 13">
    <name type="scientific">Planococcus massiliensis</name>
    <dbReference type="NCBI Taxonomy" id="1499687"/>
    <lineage>
        <taxon>Bacteria</taxon>
        <taxon>Bacillati</taxon>
        <taxon>Bacillota</taxon>
        <taxon>Bacilli</taxon>
        <taxon>Bacillales</taxon>
        <taxon>Caryophanaceae</taxon>
        <taxon>Planococcus</taxon>
    </lineage>
</organism>
<dbReference type="EC" id="1.1.1.81" evidence="7"/>
<evidence type="ECO:0000256" key="1">
    <source>
        <dbReference type="ARBA" id="ARBA00023002"/>
    </source>
</evidence>
<evidence type="ECO:0000256" key="6">
    <source>
        <dbReference type="ARBA" id="ARBA00066661"/>
    </source>
</evidence>
<protein>
    <recommendedName>
        <fullName evidence="8">Glyoxylate/hydroxypyruvate reductase B</fullName>
        <ecNumber evidence="6">1.1.1.79</ecNumber>
        <ecNumber evidence="7">1.1.1.81</ecNumber>
    </recommendedName>
</protein>
<dbReference type="FunFam" id="3.40.50.720:FF:000026">
    <property type="entry name" value="Glyoxylate/hydroxypyruvate reductase B"/>
    <property type="match status" value="1"/>
</dbReference>
<dbReference type="InterPro" id="IPR006139">
    <property type="entry name" value="D-isomer_2_OHA_DH_cat_dom"/>
</dbReference>
<dbReference type="GO" id="GO:0016618">
    <property type="term" value="F:hydroxypyruvate reductase [NAD(P)H] activity"/>
    <property type="evidence" value="ECO:0007669"/>
    <property type="project" value="UniProtKB-EC"/>
</dbReference>
<feature type="domain" description="D-isomer specific 2-hydroxyacid dehydrogenase catalytic" evidence="10">
    <location>
        <begin position="6"/>
        <end position="319"/>
    </location>
</feature>
<dbReference type="InterPro" id="IPR006140">
    <property type="entry name" value="D-isomer_DH_NAD-bd"/>
</dbReference>
<comment type="similarity">
    <text evidence="5">Belongs to the D-isomer specific 2-hydroxyacid dehydrogenase family. GhrB subfamily.</text>
</comment>
<evidence type="ECO:0000259" key="10">
    <source>
        <dbReference type="Pfam" id="PF00389"/>
    </source>
</evidence>
<evidence type="ECO:0000256" key="4">
    <source>
        <dbReference type="ARBA" id="ARBA00052769"/>
    </source>
</evidence>
<dbReference type="SUPFAM" id="SSF51735">
    <property type="entry name" value="NAD(P)-binding Rossmann-fold domains"/>
    <property type="match status" value="1"/>
</dbReference>
<dbReference type="GO" id="GO:0005829">
    <property type="term" value="C:cytosol"/>
    <property type="evidence" value="ECO:0007669"/>
    <property type="project" value="TreeGrafter"/>
</dbReference>
<dbReference type="InterPro" id="IPR050223">
    <property type="entry name" value="D-isomer_2-hydroxyacid_DH"/>
</dbReference>
<comment type="catalytic activity">
    <reaction evidence="3">
        <text>(R)-glycerate + NADP(+) = 3-hydroxypyruvate + NADPH + H(+)</text>
        <dbReference type="Rhea" id="RHEA:18657"/>
        <dbReference type="ChEBI" id="CHEBI:15378"/>
        <dbReference type="ChEBI" id="CHEBI:16659"/>
        <dbReference type="ChEBI" id="CHEBI:17180"/>
        <dbReference type="ChEBI" id="CHEBI:57783"/>
        <dbReference type="ChEBI" id="CHEBI:58349"/>
        <dbReference type="EC" id="1.1.1.81"/>
    </reaction>
</comment>
<dbReference type="EC" id="1.1.1.79" evidence="6"/>
<evidence type="ECO:0000256" key="9">
    <source>
        <dbReference type="RuleBase" id="RU003719"/>
    </source>
</evidence>
<dbReference type="Pfam" id="PF02826">
    <property type="entry name" value="2-Hacid_dh_C"/>
    <property type="match status" value="1"/>
</dbReference>
<evidence type="ECO:0000256" key="5">
    <source>
        <dbReference type="ARBA" id="ARBA00061278"/>
    </source>
</evidence>
<evidence type="ECO:0000256" key="3">
    <source>
        <dbReference type="ARBA" id="ARBA00052239"/>
    </source>
</evidence>
<dbReference type="SUPFAM" id="SSF52283">
    <property type="entry name" value="Formate/glycerate dehydrogenase catalytic domain-like"/>
    <property type="match status" value="1"/>
</dbReference>
<evidence type="ECO:0000259" key="11">
    <source>
        <dbReference type="Pfam" id="PF02826"/>
    </source>
</evidence>
<evidence type="ECO:0000256" key="8">
    <source>
        <dbReference type="ARBA" id="ARBA00073362"/>
    </source>
</evidence>
<accession>A0A098ELD8</accession>
<dbReference type="EMBL" id="CCXS01000001">
    <property type="protein sequence ID" value="CEG22086.1"/>
    <property type="molecule type" value="Genomic_DNA"/>
</dbReference>
<dbReference type="GO" id="GO:0051287">
    <property type="term" value="F:NAD binding"/>
    <property type="evidence" value="ECO:0007669"/>
    <property type="project" value="InterPro"/>
</dbReference>
<reference evidence="12 13" key="1">
    <citation type="submission" date="2014-09" db="EMBL/GenBank/DDBJ databases">
        <authorList>
            <person name="Urmite Genomes Urmite Genomes"/>
        </authorList>
    </citation>
    <scope>NUCLEOTIDE SEQUENCE [LARGE SCALE GENOMIC DNA]</scope>
    <source>
        <strain evidence="12 13">ES2</strain>
    </source>
</reference>
<evidence type="ECO:0000256" key="7">
    <source>
        <dbReference type="ARBA" id="ARBA00066674"/>
    </source>
</evidence>
<dbReference type="InterPro" id="IPR036291">
    <property type="entry name" value="NAD(P)-bd_dom_sf"/>
</dbReference>
<dbReference type="OrthoDB" id="9805416at2"/>
<dbReference type="AlphaFoldDB" id="A0A098ELD8"/>
<feature type="domain" description="D-isomer specific 2-hydroxyacid dehydrogenase NAD-binding" evidence="11">
    <location>
        <begin position="108"/>
        <end position="287"/>
    </location>
</feature>
<name>A0A098ELD8_9BACL</name>
<comment type="catalytic activity">
    <reaction evidence="4">
        <text>glycolate + NADP(+) = glyoxylate + NADPH + H(+)</text>
        <dbReference type="Rhea" id="RHEA:10992"/>
        <dbReference type="ChEBI" id="CHEBI:15378"/>
        <dbReference type="ChEBI" id="CHEBI:29805"/>
        <dbReference type="ChEBI" id="CHEBI:36655"/>
        <dbReference type="ChEBI" id="CHEBI:57783"/>
        <dbReference type="ChEBI" id="CHEBI:58349"/>
        <dbReference type="EC" id="1.1.1.79"/>
    </reaction>
</comment>
<evidence type="ECO:0000313" key="13">
    <source>
        <dbReference type="Proteomes" id="UP000043699"/>
    </source>
</evidence>
<evidence type="ECO:0000256" key="2">
    <source>
        <dbReference type="ARBA" id="ARBA00051801"/>
    </source>
</evidence>
<dbReference type="Gene3D" id="3.40.50.720">
    <property type="entry name" value="NAD(P)-binding Rossmann-like Domain"/>
    <property type="match status" value="2"/>
</dbReference>
<dbReference type="STRING" id="1499687.BN1080_01006"/>
<dbReference type="Proteomes" id="UP000043699">
    <property type="component" value="Unassembled WGS sequence"/>
</dbReference>
<keyword evidence="12" id="KW-0670">Pyruvate</keyword>